<evidence type="ECO:0000256" key="8">
    <source>
        <dbReference type="PROSITE-ProRule" id="PRU00175"/>
    </source>
</evidence>
<dbReference type="SMART" id="SM00184">
    <property type="entry name" value="RING"/>
    <property type="match status" value="1"/>
</dbReference>
<reference evidence="11 12" key="1">
    <citation type="journal article" date="2017" name="Plant Biotechnol. J.">
        <title>A comprehensive draft genome sequence for lupin (Lupinus angustifolius), an emerging health food: insights into plant-microbe interactions and legume evolution.</title>
        <authorList>
            <person name="Hane J.K."/>
            <person name="Ming Y."/>
            <person name="Kamphuis L.G."/>
            <person name="Nelson M.N."/>
            <person name="Garg G."/>
            <person name="Atkins C.A."/>
            <person name="Bayer P.E."/>
            <person name="Bravo A."/>
            <person name="Bringans S."/>
            <person name="Cannon S."/>
            <person name="Edwards D."/>
            <person name="Foley R."/>
            <person name="Gao L.L."/>
            <person name="Harrison M.J."/>
            <person name="Huang W."/>
            <person name="Hurgobin B."/>
            <person name="Li S."/>
            <person name="Liu C.W."/>
            <person name="McGrath A."/>
            <person name="Morahan G."/>
            <person name="Murray J."/>
            <person name="Weller J."/>
            <person name="Jian J."/>
            <person name="Singh K.B."/>
        </authorList>
    </citation>
    <scope>NUCLEOTIDE SEQUENCE [LARGE SCALE GENOMIC DNA]</scope>
    <source>
        <strain evidence="12">cv. Tanjil</strain>
        <tissue evidence="11">Whole plant</tissue>
    </source>
</reference>
<dbReference type="AlphaFoldDB" id="A0A1J7HFB1"/>
<keyword evidence="12" id="KW-1185">Reference proteome</keyword>
<keyword evidence="3" id="KW-0808">Transferase</keyword>
<evidence type="ECO:0000256" key="6">
    <source>
        <dbReference type="ARBA" id="ARBA00022786"/>
    </source>
</evidence>
<dbReference type="InterPro" id="IPR001841">
    <property type="entry name" value="Znf_RING"/>
</dbReference>
<evidence type="ECO:0000256" key="4">
    <source>
        <dbReference type="ARBA" id="ARBA00022723"/>
    </source>
</evidence>
<dbReference type="CDD" id="cd16469">
    <property type="entry name" value="RING-H2_RNF24-like"/>
    <property type="match status" value="1"/>
</dbReference>
<evidence type="ECO:0000259" key="10">
    <source>
        <dbReference type="PROSITE" id="PS50089"/>
    </source>
</evidence>
<dbReference type="GO" id="GO:0008270">
    <property type="term" value="F:zinc ion binding"/>
    <property type="evidence" value="ECO:0007669"/>
    <property type="project" value="UniProtKB-KW"/>
</dbReference>
<comment type="catalytic activity">
    <reaction evidence="1">
        <text>S-ubiquitinyl-[E2 ubiquitin-conjugating enzyme]-L-cysteine + [acceptor protein]-L-lysine = [E2 ubiquitin-conjugating enzyme]-L-cysteine + N(6)-ubiquitinyl-[acceptor protein]-L-lysine.</text>
        <dbReference type="EC" id="2.3.2.27"/>
    </reaction>
</comment>
<keyword evidence="4" id="KW-0479">Metal-binding</keyword>
<dbReference type="EMBL" id="CM007373">
    <property type="protein sequence ID" value="OIV99130.1"/>
    <property type="molecule type" value="Genomic_DNA"/>
</dbReference>
<dbReference type="Pfam" id="PF13639">
    <property type="entry name" value="zf-RING_2"/>
    <property type="match status" value="1"/>
</dbReference>
<evidence type="ECO:0000313" key="12">
    <source>
        <dbReference type="Proteomes" id="UP000188354"/>
    </source>
</evidence>
<dbReference type="Gene3D" id="3.30.40.10">
    <property type="entry name" value="Zinc/RING finger domain, C3HC4 (zinc finger)"/>
    <property type="match status" value="1"/>
</dbReference>
<accession>A0A1J7HFB1</accession>
<evidence type="ECO:0000256" key="1">
    <source>
        <dbReference type="ARBA" id="ARBA00000900"/>
    </source>
</evidence>
<dbReference type="InterPro" id="IPR045191">
    <property type="entry name" value="MBR1/2-like"/>
</dbReference>
<dbReference type="PANTHER" id="PTHR22937">
    <property type="entry name" value="E3 UBIQUITIN-PROTEIN LIGASE RNF165"/>
    <property type="match status" value="1"/>
</dbReference>
<evidence type="ECO:0000256" key="9">
    <source>
        <dbReference type="SAM" id="MobiDB-lite"/>
    </source>
</evidence>
<dbReference type="EC" id="2.3.2.27" evidence="2"/>
<evidence type="ECO:0000256" key="3">
    <source>
        <dbReference type="ARBA" id="ARBA00022679"/>
    </source>
</evidence>
<dbReference type="SUPFAM" id="SSF57850">
    <property type="entry name" value="RING/U-box"/>
    <property type="match status" value="1"/>
</dbReference>
<feature type="domain" description="RING-type" evidence="10">
    <location>
        <begin position="458"/>
        <end position="499"/>
    </location>
</feature>
<dbReference type="PROSITE" id="PS50089">
    <property type="entry name" value="ZF_RING_2"/>
    <property type="match status" value="1"/>
</dbReference>
<dbReference type="Gramene" id="OIV99130">
    <property type="protein sequence ID" value="OIV99130"/>
    <property type="gene ID" value="TanjilG_22710"/>
</dbReference>
<keyword evidence="5 8" id="KW-0863">Zinc-finger</keyword>
<dbReference type="OMA" id="SHEMNAH"/>
<keyword evidence="7" id="KW-0862">Zinc</keyword>
<sequence>MDQQRRDYFQSEPYIPSRSTNISTSNIRTVVTASGNTTNLDSHDLPDAHDNVMMNRLTQYTSIQNQHNRDRDVSVVPHLFYSGMNPLSSTGALPLPLNHTVSDQLHGSSTSAISGAYKRKNTERNRGNFQHFDASASSSTAPPNAIYSDGAGMMDIASFSMPQRRGNGIPSLVEVGPHGSSWSGSGESIMVPDHNHLIRGNYLGPHFQPAAAPWPEQPLNYNINDGHATAWNQSLPMPYLQVRDVNESLLEDASMGLQMYHNTSSNRSGFRFPHPPPVNPLHHNFHHPTLPMQGMRGHSISFHPPSASYRVPTNPLRSAVIPAQNDFEMGARHLRIAPPAGLRRHRPHRGVMPNATLGHQNLSPMHFFQVDDVALLVDHHRDMRLDIDEMSYEASRQIWILYISINELLALGERIGNVSTGLSEEMITAQMKTKTYSVPATVINLEEVASEEPETASCIICMDEYQNQEKIGILQCGHECHADCLRKWLLVKNVCPICKSKGLILE</sequence>
<keyword evidence="6" id="KW-0833">Ubl conjugation pathway</keyword>
<evidence type="ECO:0000256" key="7">
    <source>
        <dbReference type="ARBA" id="ARBA00022833"/>
    </source>
</evidence>
<name>A0A1J7HFB1_LUPAN</name>
<dbReference type="GO" id="GO:0005634">
    <property type="term" value="C:nucleus"/>
    <property type="evidence" value="ECO:0007669"/>
    <property type="project" value="TreeGrafter"/>
</dbReference>
<evidence type="ECO:0000256" key="5">
    <source>
        <dbReference type="ARBA" id="ARBA00022771"/>
    </source>
</evidence>
<dbReference type="Proteomes" id="UP000188354">
    <property type="component" value="Chromosome LG13"/>
</dbReference>
<dbReference type="InterPro" id="IPR013083">
    <property type="entry name" value="Znf_RING/FYVE/PHD"/>
</dbReference>
<gene>
    <name evidence="11" type="ORF">TanjilG_22710</name>
</gene>
<proteinExistence type="predicted"/>
<feature type="region of interest" description="Disordered" evidence="9">
    <location>
        <begin position="1"/>
        <end position="21"/>
    </location>
</feature>
<evidence type="ECO:0000256" key="2">
    <source>
        <dbReference type="ARBA" id="ARBA00012483"/>
    </source>
</evidence>
<organism evidence="11 12">
    <name type="scientific">Lupinus angustifolius</name>
    <name type="common">Narrow-leaved blue lupine</name>
    <dbReference type="NCBI Taxonomy" id="3871"/>
    <lineage>
        <taxon>Eukaryota</taxon>
        <taxon>Viridiplantae</taxon>
        <taxon>Streptophyta</taxon>
        <taxon>Embryophyta</taxon>
        <taxon>Tracheophyta</taxon>
        <taxon>Spermatophyta</taxon>
        <taxon>Magnoliopsida</taxon>
        <taxon>eudicotyledons</taxon>
        <taxon>Gunneridae</taxon>
        <taxon>Pentapetalae</taxon>
        <taxon>rosids</taxon>
        <taxon>fabids</taxon>
        <taxon>Fabales</taxon>
        <taxon>Fabaceae</taxon>
        <taxon>Papilionoideae</taxon>
        <taxon>50 kb inversion clade</taxon>
        <taxon>genistoids sensu lato</taxon>
        <taxon>core genistoids</taxon>
        <taxon>Genisteae</taxon>
        <taxon>Lupinus</taxon>
    </lineage>
</organism>
<evidence type="ECO:0000313" key="11">
    <source>
        <dbReference type="EMBL" id="OIV99130.1"/>
    </source>
</evidence>
<dbReference type="GO" id="GO:0061630">
    <property type="term" value="F:ubiquitin protein ligase activity"/>
    <property type="evidence" value="ECO:0007669"/>
    <property type="project" value="UniProtKB-EC"/>
</dbReference>
<dbReference type="PANTHER" id="PTHR22937:SF222">
    <property type="entry name" value="RING-TYPE E3 UBIQUITIN TRANSFERASE"/>
    <property type="match status" value="1"/>
</dbReference>
<protein>
    <recommendedName>
        <fullName evidence="2">RING-type E3 ubiquitin transferase</fullName>
        <ecNumber evidence="2">2.3.2.27</ecNumber>
    </recommendedName>
</protein>